<dbReference type="InterPro" id="IPR057326">
    <property type="entry name" value="KR_dom"/>
</dbReference>
<evidence type="ECO:0000259" key="5">
    <source>
        <dbReference type="PROSITE" id="PS52019"/>
    </source>
</evidence>
<dbReference type="PROSITE" id="PS52019">
    <property type="entry name" value="PKS_MFAS_DH"/>
    <property type="match status" value="1"/>
</dbReference>
<proteinExistence type="predicted"/>
<sequence>MTARDLVAWLADPRAPRHFDRPGLHLRRPHDDHAATPGNPPHTSRPAPDAHPADHLSESPPAEPFLLDRHVLTWVEHPRVVVRPTPPALPPGVLVLTNSRAAVAGLDLPHDATVLVADGVSPVVAPPPSRHVRVLVDHGRVGVGWSPAVRALLDLHELLFLAARAKPDTLLVTLLDAVHDGVPGAFTGLFTGFVKSLALEFPDVPTVATLHEPGPVDQALARSVRELGARQHLPVVSYVDNRRRTPKAVGKPAGPGDFTLDTTSLVVAAGGARGIGAPILLALARRFRPRLLVLGSTEPDRSTTADKARYIREQAALGVPVGAASARFEKLREAREVDATLTALSELCGPGRVEYVRCDLRDPAAVRAAVAGRGRADLLLNIAGTNRAADVRSKSPDDFRAVRDLKLHTYLNLKDALRDRPPRRWLNFGSFVGFTGQLGETDYASANDFLNTAAGAAGGGESTTGWTLWRDTGLGATPIMRAFLAKSDQFTATPTAEGVAHFLAELGTPETTVFYGDKERAAIAAALPGYAHLRPLPFLDTVEHPSPTTLVATRTFDLARDGWLADHRVHGYPTLPGTFVPELAAEAALALVPHRIPVVFEDVRLHSFLRVYDERPRTKKITAELVSADEVESVVQVHVSGDVHAPDGRVLAADRPHFSAVVRLRDEPVPSPTWPHWDDHGTTPVRDPYHVPGAAVELTGVFVSTSDTRLHPHGKKALSALDPQAIRRDLPDLVVPSVLLDGLVRVAVLDLVDRHHTPVAVPRAIRRVDLYGTRSDSDLAGTPVRLYVTPADLDLEAEPADNRCVAVAPDGSVLMQVKDVIGTVVGHVDQRDGRFDDTPRRRP</sequence>
<feature type="region of interest" description="Disordered" evidence="4">
    <location>
        <begin position="11"/>
        <end position="62"/>
    </location>
</feature>
<name>A0A7W7WXC3_9PSEU</name>
<dbReference type="Pfam" id="PF21089">
    <property type="entry name" value="PKS_DH_N"/>
    <property type="match status" value="1"/>
</dbReference>
<evidence type="ECO:0000256" key="4">
    <source>
        <dbReference type="SAM" id="MobiDB-lite"/>
    </source>
</evidence>
<dbReference type="PANTHER" id="PTHR43775">
    <property type="entry name" value="FATTY ACID SYNTHASE"/>
    <property type="match status" value="1"/>
</dbReference>
<dbReference type="GO" id="GO:0006633">
    <property type="term" value="P:fatty acid biosynthetic process"/>
    <property type="evidence" value="ECO:0007669"/>
    <property type="project" value="TreeGrafter"/>
</dbReference>
<dbReference type="GO" id="GO:0004312">
    <property type="term" value="F:fatty acid synthase activity"/>
    <property type="evidence" value="ECO:0007669"/>
    <property type="project" value="TreeGrafter"/>
</dbReference>
<dbReference type="SMART" id="SM00822">
    <property type="entry name" value="PKS_KR"/>
    <property type="match status" value="1"/>
</dbReference>
<keyword evidence="2" id="KW-0597">Phosphoprotein</keyword>
<dbReference type="SUPFAM" id="SSF51735">
    <property type="entry name" value="NAD(P)-binding Rossmann-fold domains"/>
    <property type="match status" value="1"/>
</dbReference>
<dbReference type="InterPro" id="IPR020807">
    <property type="entry name" value="PKS_DH"/>
</dbReference>
<dbReference type="AlphaFoldDB" id="A0A7W7WXC3"/>
<dbReference type="InterPro" id="IPR050091">
    <property type="entry name" value="PKS_NRPS_Biosynth_Enz"/>
</dbReference>
<dbReference type="Gene3D" id="3.40.50.720">
    <property type="entry name" value="NAD(P)-binding Rossmann-like Domain"/>
    <property type="match status" value="1"/>
</dbReference>
<keyword evidence="7" id="KW-1185">Reference proteome</keyword>
<reference evidence="6 7" key="1">
    <citation type="submission" date="2020-08" db="EMBL/GenBank/DDBJ databases">
        <title>Sequencing the genomes of 1000 actinobacteria strains.</title>
        <authorList>
            <person name="Klenk H.-P."/>
        </authorList>
    </citation>
    <scope>NUCLEOTIDE SEQUENCE [LARGE SCALE GENOMIC DNA]</scope>
    <source>
        <strain evidence="6 7">DSM 45084</strain>
    </source>
</reference>
<feature type="domain" description="PKS/mFAS DH" evidence="5">
    <location>
        <begin position="536"/>
        <end position="831"/>
    </location>
</feature>
<feature type="compositionally biased region" description="Basic and acidic residues" evidence="4">
    <location>
        <begin position="14"/>
        <end position="34"/>
    </location>
</feature>
<feature type="region of interest" description="N-terminal hotdog fold" evidence="3">
    <location>
        <begin position="536"/>
        <end position="669"/>
    </location>
</feature>
<evidence type="ECO:0000256" key="3">
    <source>
        <dbReference type="PROSITE-ProRule" id="PRU01363"/>
    </source>
</evidence>
<keyword evidence="1" id="KW-0596">Phosphopantetheine</keyword>
<dbReference type="SMART" id="SM00826">
    <property type="entry name" value="PKS_DH"/>
    <property type="match status" value="1"/>
</dbReference>
<dbReference type="InterPro" id="IPR042104">
    <property type="entry name" value="PKS_dehydratase_sf"/>
</dbReference>
<dbReference type="InterPro" id="IPR036291">
    <property type="entry name" value="NAD(P)-bd_dom_sf"/>
</dbReference>
<feature type="active site" description="Proton acceptor; for dehydratase activity" evidence="3">
    <location>
        <position position="567"/>
    </location>
</feature>
<dbReference type="InterPro" id="IPR013968">
    <property type="entry name" value="PKS_KR"/>
</dbReference>
<evidence type="ECO:0000256" key="1">
    <source>
        <dbReference type="ARBA" id="ARBA00022450"/>
    </source>
</evidence>
<dbReference type="EMBL" id="JACHJS010000001">
    <property type="protein sequence ID" value="MBB4967294.1"/>
    <property type="molecule type" value="Genomic_DNA"/>
</dbReference>
<accession>A0A7W7WXC3</accession>
<evidence type="ECO:0000313" key="7">
    <source>
        <dbReference type="Proteomes" id="UP000542674"/>
    </source>
</evidence>
<dbReference type="InterPro" id="IPR049900">
    <property type="entry name" value="PKS_mFAS_DH"/>
</dbReference>
<feature type="region of interest" description="C-terminal hotdog fold" evidence="3">
    <location>
        <begin position="682"/>
        <end position="831"/>
    </location>
</feature>
<dbReference type="Proteomes" id="UP000542674">
    <property type="component" value="Unassembled WGS sequence"/>
</dbReference>
<comment type="caution">
    <text evidence="6">The sequence shown here is derived from an EMBL/GenBank/DDBJ whole genome shotgun (WGS) entry which is preliminary data.</text>
</comment>
<dbReference type="Pfam" id="PF08659">
    <property type="entry name" value="KR"/>
    <property type="match status" value="1"/>
</dbReference>
<evidence type="ECO:0000313" key="6">
    <source>
        <dbReference type="EMBL" id="MBB4967294.1"/>
    </source>
</evidence>
<dbReference type="RefSeq" id="WP_184671889.1">
    <property type="nucleotide sequence ID" value="NZ_BAABAI010000009.1"/>
</dbReference>
<dbReference type="PANTHER" id="PTHR43775:SF37">
    <property type="entry name" value="SI:DKEY-61P9.11"/>
    <property type="match status" value="1"/>
</dbReference>
<gene>
    <name evidence="6" type="ORF">F4559_004653</name>
</gene>
<dbReference type="Gene3D" id="3.10.129.110">
    <property type="entry name" value="Polyketide synthase dehydratase"/>
    <property type="match status" value="1"/>
</dbReference>
<dbReference type="InterPro" id="IPR049552">
    <property type="entry name" value="PKS_DH_N"/>
</dbReference>
<protein>
    <submittedName>
        <fullName evidence="6">NAD(P)-dependent dehydrogenase (Short-subunit alcohol dehydrogenase family)</fullName>
    </submittedName>
</protein>
<evidence type="ECO:0000256" key="2">
    <source>
        <dbReference type="ARBA" id="ARBA00022553"/>
    </source>
</evidence>
<feature type="active site" description="Proton donor; for dehydratase activity" evidence="3">
    <location>
        <position position="741"/>
    </location>
</feature>
<organism evidence="6 7">
    <name type="scientific">Saccharothrix violaceirubra</name>
    <dbReference type="NCBI Taxonomy" id="413306"/>
    <lineage>
        <taxon>Bacteria</taxon>
        <taxon>Bacillati</taxon>
        <taxon>Actinomycetota</taxon>
        <taxon>Actinomycetes</taxon>
        <taxon>Pseudonocardiales</taxon>
        <taxon>Pseudonocardiaceae</taxon>
        <taxon>Saccharothrix</taxon>
    </lineage>
</organism>